<organism evidence="1 2">
    <name type="scientific">Comamonas antarctica</name>
    <dbReference type="NCBI Taxonomy" id="2743470"/>
    <lineage>
        <taxon>Bacteria</taxon>
        <taxon>Pseudomonadati</taxon>
        <taxon>Pseudomonadota</taxon>
        <taxon>Betaproteobacteria</taxon>
        <taxon>Burkholderiales</taxon>
        <taxon>Comamonadaceae</taxon>
        <taxon>Comamonas</taxon>
    </lineage>
</organism>
<gene>
    <name evidence="1" type="ORF">HUK68_09595</name>
</gene>
<sequence>MSIPPLAGAALAPIADEADGFDLGDDVDFQSAETVQEMDELFGATEMHYPPASAALKSEIGSRVLSGQPGNDPGDFLRFVAGNTNPHQLGFSWFNLLAALANCLRELSPSPLIHLVLSQNCVHCARAVDQTLQSAFAPPGNALDGPELFQVDRGHMGNFYEMCGMDRLQSVTLDTHDQAAYLGALKAIVRSGEYACISVPVASADGKFGHAMNIVNAGPGAAGEADRIFVVCGQSAKVFDLSNADDGAAFCARHAGAGCGDASNVYFTPPRGGYASGASAGPVQVSADGNVAPRPPEGALIA</sequence>
<protein>
    <submittedName>
        <fullName evidence="1">Uncharacterized protein</fullName>
    </submittedName>
</protein>
<reference evidence="1 2" key="1">
    <citation type="submission" date="2020-06" db="EMBL/GenBank/DDBJ databases">
        <title>Acidovorax antarctica sp. nov., isolated from Corinth ice sheet soil, Antarctic Fields Peninsula.</title>
        <authorList>
            <person name="Xu Q."/>
            <person name="Peng F."/>
        </authorList>
    </citation>
    <scope>NUCLEOTIDE SEQUENCE [LARGE SCALE GENOMIC DNA]</scope>
    <source>
        <strain evidence="1 2">16-35-5</strain>
    </source>
</reference>
<dbReference type="AlphaFoldDB" id="A0A6N1X1B4"/>
<dbReference type="Proteomes" id="UP000509579">
    <property type="component" value="Chromosome"/>
</dbReference>
<dbReference type="EMBL" id="CP054840">
    <property type="protein sequence ID" value="QKV53121.1"/>
    <property type="molecule type" value="Genomic_DNA"/>
</dbReference>
<evidence type="ECO:0000313" key="2">
    <source>
        <dbReference type="Proteomes" id="UP000509579"/>
    </source>
</evidence>
<dbReference type="RefSeq" id="WP_175503998.1">
    <property type="nucleotide sequence ID" value="NZ_CP054840.1"/>
</dbReference>
<accession>A0A6N1X1B4</accession>
<evidence type="ECO:0000313" key="1">
    <source>
        <dbReference type="EMBL" id="QKV53121.1"/>
    </source>
</evidence>
<dbReference type="KEGG" id="aant:HUK68_09595"/>
<proteinExistence type="predicted"/>
<keyword evidence="2" id="KW-1185">Reference proteome</keyword>
<name>A0A6N1X1B4_9BURK</name>